<evidence type="ECO:0000313" key="2">
    <source>
        <dbReference type="Proteomes" id="UP001187531"/>
    </source>
</evidence>
<organism evidence="1 2">
    <name type="scientific">Artemia franciscana</name>
    <name type="common">Brine shrimp</name>
    <name type="synonym">Artemia sanfranciscana</name>
    <dbReference type="NCBI Taxonomy" id="6661"/>
    <lineage>
        <taxon>Eukaryota</taxon>
        <taxon>Metazoa</taxon>
        <taxon>Ecdysozoa</taxon>
        <taxon>Arthropoda</taxon>
        <taxon>Crustacea</taxon>
        <taxon>Branchiopoda</taxon>
        <taxon>Anostraca</taxon>
        <taxon>Artemiidae</taxon>
        <taxon>Artemia</taxon>
    </lineage>
</organism>
<name>A0AA88LK42_ARTSF</name>
<evidence type="ECO:0000313" key="1">
    <source>
        <dbReference type="EMBL" id="KAK2724860.1"/>
    </source>
</evidence>
<dbReference type="AlphaFoldDB" id="A0AA88LK42"/>
<dbReference type="EMBL" id="JAVRJZ010000003">
    <property type="protein sequence ID" value="KAK2724860.1"/>
    <property type="molecule type" value="Genomic_DNA"/>
</dbReference>
<dbReference type="InterPro" id="IPR012340">
    <property type="entry name" value="NA-bd_OB-fold"/>
</dbReference>
<accession>A0AA88LK42</accession>
<dbReference type="Proteomes" id="UP001187531">
    <property type="component" value="Unassembled WGS sequence"/>
</dbReference>
<dbReference type="Gene3D" id="2.40.50.140">
    <property type="entry name" value="Nucleic acid-binding proteins"/>
    <property type="match status" value="2"/>
</dbReference>
<gene>
    <name evidence="1" type="ORF">QYM36_001360</name>
</gene>
<proteinExistence type="predicted"/>
<protein>
    <submittedName>
        <fullName evidence="1">Uncharacterized protein</fullName>
    </submittedName>
</protein>
<reference evidence="1" key="1">
    <citation type="submission" date="2023-07" db="EMBL/GenBank/DDBJ databases">
        <title>Chromosome-level genome assembly of Artemia franciscana.</title>
        <authorList>
            <person name="Jo E."/>
        </authorList>
    </citation>
    <scope>NUCLEOTIDE SEQUENCE</scope>
    <source>
        <tissue evidence="1">Whole body</tissue>
    </source>
</reference>
<dbReference type="SUPFAM" id="SSF50249">
    <property type="entry name" value="Nucleic acid-binding proteins"/>
    <property type="match status" value="1"/>
</dbReference>
<sequence length="272" mass="31676">MATSCENELVVKYSITQLKENKNFGQFRVIGRLVQLSPIMGPAPDFGKWVRIALEDDTGVIIMNLWNEYVTKLIEGDTLSLQLGRIYEVCCPDIMRRDLHRFYDHFGNFFWKGLVEKELVANDNTTIKEKEEILQIPKFEFNFVRIEDILCSGQKGDFVDVQGEVLDQMYKVKYLILDVQDDSNQNIEVKIWKWLGMAEEYEDLTGKTIALKNAEVNHYNEETELMLNVTSGSLVIEPSQLLQQLQEQVQTRKKLGRTGKQRIFLLFQTFFN</sequence>
<comment type="caution">
    <text evidence="1">The sequence shown here is derived from an EMBL/GenBank/DDBJ whole genome shotgun (WGS) entry which is preliminary data.</text>
</comment>
<keyword evidence="2" id="KW-1185">Reference proteome</keyword>